<comment type="subcellular location">
    <subcellularLocation>
        <location evidence="1">Membrane</location>
    </subcellularLocation>
</comment>
<gene>
    <name evidence="4" type="ORF">MNOR_LOCUS18389</name>
</gene>
<keyword evidence="5" id="KW-1185">Reference proteome</keyword>
<dbReference type="SUPFAM" id="SSF50729">
    <property type="entry name" value="PH domain-like"/>
    <property type="match status" value="1"/>
</dbReference>
<reference evidence="4 5" key="1">
    <citation type="submission" date="2024-05" db="EMBL/GenBank/DDBJ databases">
        <authorList>
            <person name="Wallberg A."/>
        </authorList>
    </citation>
    <scope>NUCLEOTIDE SEQUENCE [LARGE SCALE GENOMIC DNA]</scope>
</reference>
<evidence type="ECO:0000259" key="3">
    <source>
        <dbReference type="PROSITE" id="PS50003"/>
    </source>
</evidence>
<keyword evidence="2" id="KW-0472">Membrane</keyword>
<dbReference type="SMART" id="SM00233">
    <property type="entry name" value="PH"/>
    <property type="match status" value="1"/>
</dbReference>
<dbReference type="CDD" id="cd01235">
    <property type="entry name" value="PH_Sbf1_hMTMR5"/>
    <property type="match status" value="1"/>
</dbReference>
<dbReference type="InterPro" id="IPR039680">
    <property type="entry name" value="PLEKHB1/2"/>
</dbReference>
<dbReference type="InterPro" id="IPR011993">
    <property type="entry name" value="PH-like_dom_sf"/>
</dbReference>
<dbReference type="Pfam" id="PF00169">
    <property type="entry name" value="PH"/>
    <property type="match status" value="1"/>
</dbReference>
<protein>
    <recommendedName>
        <fullName evidence="3">PH domain-containing protein</fullName>
    </recommendedName>
</protein>
<dbReference type="AlphaFoldDB" id="A0AAV2R0L3"/>
<dbReference type="PANTHER" id="PTHR14309">
    <property type="entry name" value="EXPRESSED PROTEIN"/>
    <property type="match status" value="1"/>
</dbReference>
<dbReference type="InterPro" id="IPR001849">
    <property type="entry name" value="PH_domain"/>
</dbReference>
<proteinExistence type="predicted"/>
<evidence type="ECO:0000256" key="1">
    <source>
        <dbReference type="ARBA" id="ARBA00004370"/>
    </source>
</evidence>
<dbReference type="GO" id="GO:0045595">
    <property type="term" value="P:regulation of cell differentiation"/>
    <property type="evidence" value="ECO:0007669"/>
    <property type="project" value="TreeGrafter"/>
</dbReference>
<dbReference type="Gene3D" id="2.30.29.30">
    <property type="entry name" value="Pleckstrin-homology domain (PH domain)/Phosphotyrosine-binding domain (PTB)"/>
    <property type="match status" value="1"/>
</dbReference>
<name>A0AAV2R0L3_MEGNR</name>
<dbReference type="Proteomes" id="UP001497623">
    <property type="component" value="Unassembled WGS sequence"/>
</dbReference>
<feature type="domain" description="PH" evidence="3">
    <location>
        <begin position="19"/>
        <end position="123"/>
    </location>
</feature>
<accession>A0AAV2R0L3</accession>
<dbReference type="PANTHER" id="PTHR14309:SF10">
    <property type="entry name" value="PH DOMAIN-CONTAINING PROTEIN"/>
    <property type="match status" value="1"/>
</dbReference>
<dbReference type="PROSITE" id="PS50003">
    <property type="entry name" value="PH_DOMAIN"/>
    <property type="match status" value="1"/>
</dbReference>
<dbReference type="FunFam" id="2.30.29.30:FF:000286">
    <property type="entry name" value="PH-protein kinase domain containing protein"/>
    <property type="match status" value="1"/>
</dbReference>
<evidence type="ECO:0000313" key="5">
    <source>
        <dbReference type="Proteomes" id="UP001497623"/>
    </source>
</evidence>
<sequence>GVTSSHQLYEDYSSNVAENRTHEGYLWKRGSLLKNWKQRWFVLDSIKHQLRYYDSMEDSHCKGVIELSDVTTVTPSGPTPGAPKKVDDRAFFDVNTRRRLYNFCASDGQAAQDWIEKIQMCLQ</sequence>
<dbReference type="GO" id="GO:0016020">
    <property type="term" value="C:membrane"/>
    <property type="evidence" value="ECO:0007669"/>
    <property type="project" value="UniProtKB-SubCell"/>
</dbReference>
<organism evidence="4 5">
    <name type="scientific">Meganyctiphanes norvegica</name>
    <name type="common">Northern krill</name>
    <name type="synonym">Thysanopoda norvegica</name>
    <dbReference type="NCBI Taxonomy" id="48144"/>
    <lineage>
        <taxon>Eukaryota</taxon>
        <taxon>Metazoa</taxon>
        <taxon>Ecdysozoa</taxon>
        <taxon>Arthropoda</taxon>
        <taxon>Crustacea</taxon>
        <taxon>Multicrustacea</taxon>
        <taxon>Malacostraca</taxon>
        <taxon>Eumalacostraca</taxon>
        <taxon>Eucarida</taxon>
        <taxon>Euphausiacea</taxon>
        <taxon>Euphausiidae</taxon>
        <taxon>Meganyctiphanes</taxon>
    </lineage>
</organism>
<evidence type="ECO:0000313" key="4">
    <source>
        <dbReference type="EMBL" id="CAL4106684.1"/>
    </source>
</evidence>
<dbReference type="EMBL" id="CAXKWB010013115">
    <property type="protein sequence ID" value="CAL4106684.1"/>
    <property type="molecule type" value="Genomic_DNA"/>
</dbReference>
<feature type="non-terminal residue" evidence="4">
    <location>
        <position position="1"/>
    </location>
</feature>
<comment type="caution">
    <text evidence="4">The sequence shown here is derived from an EMBL/GenBank/DDBJ whole genome shotgun (WGS) entry which is preliminary data.</text>
</comment>
<evidence type="ECO:0000256" key="2">
    <source>
        <dbReference type="ARBA" id="ARBA00023136"/>
    </source>
</evidence>